<reference evidence="1 2" key="1">
    <citation type="submission" date="2008-04" db="EMBL/GenBank/DDBJ databases">
        <title>Draft genome sequence of Bacteroides coprocola (DSM 17136).</title>
        <authorList>
            <person name="Sudarsanam P."/>
            <person name="Ley R."/>
            <person name="Guruge J."/>
            <person name="Turnbaugh P.J."/>
            <person name="Mahowald M."/>
            <person name="Liep D."/>
            <person name="Gordon J."/>
        </authorList>
    </citation>
    <scope>NUCLEOTIDE SEQUENCE [LARGE SCALE GENOMIC DNA]</scope>
    <source>
        <strain evidence="1 2">DSM 17136</strain>
    </source>
</reference>
<accession>B3JL49</accession>
<dbReference type="HOGENOM" id="CLU_3229490_0_0_10"/>
<gene>
    <name evidence="1" type="ORF">BACCOP_02631</name>
</gene>
<organism evidence="1 2">
    <name type="scientific">Phocaeicola coprocola DSM 17136</name>
    <dbReference type="NCBI Taxonomy" id="470145"/>
    <lineage>
        <taxon>Bacteria</taxon>
        <taxon>Pseudomonadati</taxon>
        <taxon>Bacteroidota</taxon>
        <taxon>Bacteroidia</taxon>
        <taxon>Bacteroidales</taxon>
        <taxon>Bacteroidaceae</taxon>
        <taxon>Phocaeicola</taxon>
    </lineage>
</organism>
<dbReference type="EMBL" id="ABIY02000097">
    <property type="protein sequence ID" value="EDV00343.1"/>
    <property type="molecule type" value="Genomic_DNA"/>
</dbReference>
<protein>
    <submittedName>
        <fullName evidence="1">Uncharacterized protein</fullName>
    </submittedName>
</protein>
<dbReference type="STRING" id="470145.BACCOP_02631"/>
<sequence>MEEINHQGGTSMNLEVTDNNLYLFLPGKIARMIQICPVTLLPF</sequence>
<name>B3JL49_9BACT</name>
<evidence type="ECO:0000313" key="2">
    <source>
        <dbReference type="Proteomes" id="UP000003146"/>
    </source>
</evidence>
<dbReference type="Proteomes" id="UP000003146">
    <property type="component" value="Unassembled WGS sequence"/>
</dbReference>
<dbReference type="AlphaFoldDB" id="B3JL49"/>
<proteinExistence type="predicted"/>
<evidence type="ECO:0000313" key="1">
    <source>
        <dbReference type="EMBL" id="EDV00343.1"/>
    </source>
</evidence>
<comment type="caution">
    <text evidence="1">The sequence shown here is derived from an EMBL/GenBank/DDBJ whole genome shotgun (WGS) entry which is preliminary data.</text>
</comment>
<reference evidence="1 2" key="2">
    <citation type="submission" date="2008-04" db="EMBL/GenBank/DDBJ databases">
        <authorList>
            <person name="Fulton L."/>
            <person name="Clifton S."/>
            <person name="Fulton B."/>
            <person name="Xu J."/>
            <person name="Minx P."/>
            <person name="Pepin K.H."/>
            <person name="Johnson M."/>
            <person name="Thiruvilangam P."/>
            <person name="Bhonagiri V."/>
            <person name="Nash W.E."/>
            <person name="Mardis E.R."/>
            <person name="Wilson R.K."/>
        </authorList>
    </citation>
    <scope>NUCLEOTIDE SEQUENCE [LARGE SCALE GENOMIC DNA]</scope>
    <source>
        <strain evidence="1 2">DSM 17136</strain>
    </source>
</reference>